<keyword evidence="3 4" id="KW-0732">Signal</keyword>
<protein>
    <submittedName>
        <fullName evidence="5">Putative ABC transporter substrate-binding protein yesO</fullName>
    </submittedName>
</protein>
<organism evidence="5 6">
    <name type="scientific">Dorea longicatena</name>
    <dbReference type="NCBI Taxonomy" id="88431"/>
    <lineage>
        <taxon>Bacteria</taxon>
        <taxon>Bacillati</taxon>
        <taxon>Bacillota</taxon>
        <taxon>Clostridia</taxon>
        <taxon>Lachnospirales</taxon>
        <taxon>Lachnospiraceae</taxon>
        <taxon>Dorea</taxon>
    </lineage>
</organism>
<dbReference type="EMBL" id="CYYY01000006">
    <property type="protein sequence ID" value="CUN82285.1"/>
    <property type="molecule type" value="Genomic_DNA"/>
</dbReference>
<evidence type="ECO:0000256" key="1">
    <source>
        <dbReference type="ARBA" id="ARBA00008520"/>
    </source>
</evidence>
<evidence type="ECO:0000313" key="6">
    <source>
        <dbReference type="Proteomes" id="UP000095439"/>
    </source>
</evidence>
<dbReference type="InterPro" id="IPR006059">
    <property type="entry name" value="SBP"/>
</dbReference>
<evidence type="ECO:0000256" key="2">
    <source>
        <dbReference type="ARBA" id="ARBA00022448"/>
    </source>
</evidence>
<dbReference type="PANTHER" id="PTHR30061">
    <property type="entry name" value="MALTOSE-BINDING PERIPLASMIC PROTEIN"/>
    <property type="match status" value="1"/>
</dbReference>
<sequence length="411" mass="46866">MKKTRKYISVCLCVVMFASMCLCVGCQKKAETIEKKKKQIELWHYWDIPGNQQHLEKLVDQFNQSQDEIEVKVSYIPDEDFKKQLALSMAEEKMPDIALVDSSDFQFLHQMKPFADLTDEIPELREYSEKALAPCSVNGRIYGQPFGVNCTAMFYNKKILEKAGCKVPENWEEFKEVAEKVSDKTIKGFAITALQTEESMYEFLPILWSMGGDIHSINTATGQQAFLFLKEMEQEGSLSLQSISLTMGDLTNQFIKGKIAMMFNSSMAIDSIREGNPDLEFGVAAIPCGNPQVTVAGGEILAVADNENKEYAIRFLKFLADKKRMKEYIDEFGFLAPRQEIMQQQFENDKEKGTFIDLYQNARTREISRNWPQISLTLSDTLREILVNENDSQTILDKSAEKIESIGAENR</sequence>
<proteinExistence type="inferred from homology"/>
<dbReference type="RefSeq" id="WP_242858364.1">
    <property type="nucleotide sequence ID" value="NZ_CABIWY010000006.1"/>
</dbReference>
<evidence type="ECO:0000256" key="4">
    <source>
        <dbReference type="SAM" id="SignalP"/>
    </source>
</evidence>
<evidence type="ECO:0000256" key="3">
    <source>
        <dbReference type="ARBA" id="ARBA00022729"/>
    </source>
</evidence>
<dbReference type="SUPFAM" id="SSF53850">
    <property type="entry name" value="Periplasmic binding protein-like II"/>
    <property type="match status" value="1"/>
</dbReference>
<dbReference type="GO" id="GO:1901982">
    <property type="term" value="F:maltose binding"/>
    <property type="evidence" value="ECO:0007669"/>
    <property type="project" value="TreeGrafter"/>
</dbReference>
<comment type="similarity">
    <text evidence="1">Belongs to the bacterial solute-binding protein 1 family.</text>
</comment>
<dbReference type="GO" id="GO:0042956">
    <property type="term" value="P:maltodextrin transmembrane transport"/>
    <property type="evidence" value="ECO:0007669"/>
    <property type="project" value="TreeGrafter"/>
</dbReference>
<dbReference type="Pfam" id="PF13416">
    <property type="entry name" value="SBP_bac_8"/>
    <property type="match status" value="1"/>
</dbReference>
<feature type="chain" id="PRO_5039509007" evidence="4">
    <location>
        <begin position="24"/>
        <end position="411"/>
    </location>
</feature>
<dbReference type="AlphaFoldDB" id="A0A174IA06"/>
<dbReference type="GO" id="GO:0055052">
    <property type="term" value="C:ATP-binding cassette (ABC) transporter complex, substrate-binding subunit-containing"/>
    <property type="evidence" value="ECO:0007669"/>
    <property type="project" value="TreeGrafter"/>
</dbReference>
<dbReference type="PANTHER" id="PTHR30061:SF50">
    <property type="entry name" value="MALTOSE_MALTODEXTRIN-BINDING PERIPLASMIC PROTEIN"/>
    <property type="match status" value="1"/>
</dbReference>
<keyword evidence="2" id="KW-0813">Transport</keyword>
<evidence type="ECO:0000313" key="5">
    <source>
        <dbReference type="EMBL" id="CUN82285.1"/>
    </source>
</evidence>
<dbReference type="Proteomes" id="UP000095439">
    <property type="component" value="Unassembled WGS sequence"/>
</dbReference>
<dbReference type="Gene3D" id="3.40.190.10">
    <property type="entry name" value="Periplasmic binding protein-like II"/>
    <property type="match status" value="1"/>
</dbReference>
<gene>
    <name evidence="5" type="primary">yesO_1</name>
    <name evidence="5" type="ORF">ERS852423_01525</name>
</gene>
<feature type="signal peptide" evidence="4">
    <location>
        <begin position="1"/>
        <end position="23"/>
    </location>
</feature>
<name>A0A174IA06_9FIRM</name>
<reference evidence="5 6" key="1">
    <citation type="submission" date="2015-09" db="EMBL/GenBank/DDBJ databases">
        <authorList>
            <consortium name="Pathogen Informatics"/>
        </authorList>
    </citation>
    <scope>NUCLEOTIDE SEQUENCE [LARGE SCALE GENOMIC DNA]</scope>
    <source>
        <strain evidence="5 6">2789STDY5608866</strain>
    </source>
</reference>
<dbReference type="GO" id="GO:0015768">
    <property type="term" value="P:maltose transport"/>
    <property type="evidence" value="ECO:0007669"/>
    <property type="project" value="TreeGrafter"/>
</dbReference>
<accession>A0A174IA06</accession>